<protein>
    <submittedName>
        <fullName evidence="2">Uncharacterized protein</fullName>
    </submittedName>
</protein>
<proteinExistence type="predicted"/>
<reference evidence="3" key="1">
    <citation type="journal article" date="2019" name="Int. J. Syst. Evol. Microbiol.">
        <title>The Global Catalogue of Microorganisms (GCM) 10K type strain sequencing project: providing services to taxonomists for standard genome sequencing and annotation.</title>
        <authorList>
            <consortium name="The Broad Institute Genomics Platform"/>
            <consortium name="The Broad Institute Genome Sequencing Center for Infectious Disease"/>
            <person name="Wu L."/>
            <person name="Ma J."/>
        </authorList>
    </citation>
    <scope>NUCLEOTIDE SEQUENCE [LARGE SCALE GENOMIC DNA]</scope>
    <source>
        <strain evidence="3">CCM 7640</strain>
    </source>
</reference>
<evidence type="ECO:0000313" key="2">
    <source>
        <dbReference type="EMBL" id="GGD83109.1"/>
    </source>
</evidence>
<evidence type="ECO:0000313" key="3">
    <source>
        <dbReference type="Proteomes" id="UP000629365"/>
    </source>
</evidence>
<name>A0ABQ1RXD6_9MICO</name>
<gene>
    <name evidence="2" type="ORF">GCM10007269_27430</name>
</gene>
<dbReference type="Proteomes" id="UP000629365">
    <property type="component" value="Unassembled WGS sequence"/>
</dbReference>
<feature type="region of interest" description="Disordered" evidence="1">
    <location>
        <begin position="105"/>
        <end position="126"/>
    </location>
</feature>
<organism evidence="2 3">
    <name type="scientific">Microbacterium murale</name>
    <dbReference type="NCBI Taxonomy" id="1081040"/>
    <lineage>
        <taxon>Bacteria</taxon>
        <taxon>Bacillati</taxon>
        <taxon>Actinomycetota</taxon>
        <taxon>Actinomycetes</taxon>
        <taxon>Micrococcales</taxon>
        <taxon>Microbacteriaceae</taxon>
        <taxon>Microbacterium</taxon>
    </lineage>
</organism>
<sequence>MSVIGTRKRRILRSIRSVPRQVRSGGRVVGEDDVAIDLERREDERHDEPGTVLACRAVHEDGPVGGRDCADDASEIALMTAEHRLVDLLQGECAGIECARSTIDRHGQPCRTRPTEPVAPADAPVEGRTKIYDPPDSELPQLPASLASEPVQRIGAVQHPRCQHAGRHLAEVVRAREIEAVDGLIHAVMLSAAPRL</sequence>
<evidence type="ECO:0000256" key="1">
    <source>
        <dbReference type="SAM" id="MobiDB-lite"/>
    </source>
</evidence>
<keyword evidence="3" id="KW-1185">Reference proteome</keyword>
<accession>A0ABQ1RXD6</accession>
<comment type="caution">
    <text evidence="2">The sequence shown here is derived from an EMBL/GenBank/DDBJ whole genome shotgun (WGS) entry which is preliminary data.</text>
</comment>
<dbReference type="EMBL" id="BMCM01000004">
    <property type="protein sequence ID" value="GGD83109.1"/>
    <property type="molecule type" value="Genomic_DNA"/>
</dbReference>